<feature type="compositionally biased region" description="Low complexity" evidence="1">
    <location>
        <begin position="317"/>
        <end position="363"/>
    </location>
</feature>
<accession>A0A8R1UGY7</accession>
<feature type="compositionally biased region" description="Low complexity" evidence="1">
    <location>
        <begin position="246"/>
        <end position="260"/>
    </location>
</feature>
<reference evidence="3" key="1">
    <citation type="journal article" date="2008" name="Nat. Genet.">
        <title>The Pristionchus pacificus genome provides a unique perspective on nematode lifestyle and parasitism.</title>
        <authorList>
            <person name="Dieterich C."/>
            <person name="Clifton S.W."/>
            <person name="Schuster L.N."/>
            <person name="Chinwalla A."/>
            <person name="Delehaunty K."/>
            <person name="Dinkelacker I."/>
            <person name="Fulton L."/>
            <person name="Fulton R."/>
            <person name="Godfrey J."/>
            <person name="Minx P."/>
            <person name="Mitreva M."/>
            <person name="Roeseler W."/>
            <person name="Tian H."/>
            <person name="Witte H."/>
            <person name="Yang S.P."/>
            <person name="Wilson R.K."/>
            <person name="Sommer R.J."/>
        </authorList>
    </citation>
    <scope>NUCLEOTIDE SEQUENCE [LARGE SCALE GENOMIC DNA]</scope>
    <source>
        <strain evidence="3">PS312</strain>
    </source>
</reference>
<dbReference type="AlphaFoldDB" id="A0A2A6C314"/>
<organism evidence="2 3">
    <name type="scientific">Pristionchus pacificus</name>
    <name type="common">Parasitic nematode worm</name>
    <dbReference type="NCBI Taxonomy" id="54126"/>
    <lineage>
        <taxon>Eukaryota</taxon>
        <taxon>Metazoa</taxon>
        <taxon>Ecdysozoa</taxon>
        <taxon>Nematoda</taxon>
        <taxon>Chromadorea</taxon>
        <taxon>Rhabditida</taxon>
        <taxon>Rhabditina</taxon>
        <taxon>Diplogasteromorpha</taxon>
        <taxon>Diplogasteroidea</taxon>
        <taxon>Neodiplogasteridae</taxon>
        <taxon>Pristionchus</taxon>
    </lineage>
</organism>
<evidence type="ECO:0000256" key="1">
    <source>
        <dbReference type="SAM" id="MobiDB-lite"/>
    </source>
</evidence>
<reference evidence="2" key="2">
    <citation type="submission" date="2022-06" db="UniProtKB">
        <authorList>
            <consortium name="EnsemblMetazoa"/>
        </authorList>
    </citation>
    <scope>IDENTIFICATION</scope>
    <source>
        <strain evidence="2">PS312</strain>
    </source>
</reference>
<feature type="region of interest" description="Disordered" evidence="1">
    <location>
        <begin position="238"/>
        <end position="260"/>
    </location>
</feature>
<accession>A0A2A6C314</accession>
<gene>
    <name evidence="2" type="primary">WBGene00113785</name>
</gene>
<name>A0A2A6C314_PRIPA</name>
<evidence type="ECO:0000313" key="3">
    <source>
        <dbReference type="Proteomes" id="UP000005239"/>
    </source>
</evidence>
<dbReference type="Proteomes" id="UP000005239">
    <property type="component" value="Unassembled WGS sequence"/>
</dbReference>
<evidence type="ECO:0000313" key="2">
    <source>
        <dbReference type="EnsemblMetazoa" id="PPA24231.1"/>
    </source>
</evidence>
<keyword evidence="3" id="KW-1185">Reference proteome</keyword>
<dbReference type="EnsemblMetazoa" id="PPA24231.1">
    <property type="protein sequence ID" value="PPA24231.1"/>
    <property type="gene ID" value="WBGene00113785"/>
</dbReference>
<proteinExistence type="predicted"/>
<feature type="region of interest" description="Disordered" evidence="1">
    <location>
        <begin position="309"/>
        <end position="363"/>
    </location>
</feature>
<protein>
    <submittedName>
        <fullName evidence="2">Uncharacterized protein</fullName>
    </submittedName>
</protein>
<sequence>MHRTERNGDPLIRLINPSLYRMHLTLAVICLATAALAQEFIPIGGGSGRTAPVRVSQEFGESFTPSIIDPNDPSFQPANIAGNRPNPIPLFPKTQQAGTPHESPVDFTFVHQHSYKEPFRNDQFIGILHNPIGAARPNVPRTLGRENIYIDPRTIPNSAVLQAEAEKKNKAMMFYGLAAPIQKLHSADEFAPSSVQFQKPWDQWYDRFTEAPVLPRRQSSLTQTKRPNMVDIPFYAADRGKRQAETSTEASTGATDATTTTVPSTTTILSDAIGSSTAVAALETTTTAAAAVIGTTTGVEAELTVSYGMNREHSERTSTTTTTTSAPAAESTTATAAMTTVASTATTNSTSASPVSSTTTAPTATAKPLNQIAHDAPKIAASMDVVRIQTSTAHSLMNVTSNTPFPSTGPVIPFRVRNRRPHNSKKPVTLSQKLRSHRTKVPLRSTLIAHNTTHAPTTKRTLVNRKLDSAVGAAKNSSRAATTKLPIRNTTIQRRIFSKRPVAAAKLPARTPIQEEPKPTAIESNNIGTLRTEVNRLLSTVIQLQSTVISQQQRIALLENQLRLRRSAGKKPASSRKTSRFIAVNGRTVERTTVDVRKERSAKLKGGLSEVNLRQKSSLA</sequence>